<dbReference type="Proteomes" id="UP000006898">
    <property type="component" value="Chromosome"/>
</dbReference>
<dbReference type="CDD" id="cd19411">
    <property type="entry name" value="MCP2201-like_sensor"/>
    <property type="match status" value="1"/>
</dbReference>
<dbReference type="SUPFAM" id="SSF58104">
    <property type="entry name" value="Methyl-accepting chemotaxis protein (MCP) signaling domain"/>
    <property type="match status" value="1"/>
</dbReference>
<dbReference type="PANTHER" id="PTHR43531">
    <property type="entry name" value="PROTEIN ICFG"/>
    <property type="match status" value="1"/>
</dbReference>
<dbReference type="PATRIC" id="fig|671143.5.peg.1515"/>
<accession>D5MG94</accession>
<keyword evidence="3" id="KW-0807">Transducer</keyword>
<feature type="region of interest" description="Disordered" evidence="4">
    <location>
        <begin position="285"/>
        <end position="304"/>
    </location>
</feature>
<reference evidence="8 9" key="1">
    <citation type="journal article" date="2010" name="Nature">
        <title>Nitrite-driven anaerobic methane oxidation by oxygenic bacteria.</title>
        <authorList>
            <person name="Ettwig K.F."/>
            <person name="Butler M.K."/>
            <person name="Le Paslier D."/>
            <person name="Pelletier E."/>
            <person name="Mangenot S."/>
            <person name="Kuypers M.M.M."/>
            <person name="Schreiber F."/>
            <person name="Dutilh B.E."/>
            <person name="Zedelius J."/>
            <person name="de Beer D."/>
            <person name="Gloerich J."/>
            <person name="Wessels H.J.C.T."/>
            <person name="van Allen T."/>
            <person name="Luesken F."/>
            <person name="Wu M."/>
            <person name="van de Pas-Schoonen K.T."/>
            <person name="Op den Camp H.J.M."/>
            <person name="Janssen-Megens E.M."/>
            <person name="Francoijs K-J."/>
            <person name="Stunnenberg H."/>
            <person name="Weissenbach J."/>
            <person name="Jetten M.S.M."/>
            <person name="Strous M."/>
        </authorList>
    </citation>
    <scope>NUCLEOTIDE SEQUENCE [LARGE SCALE GENOMIC DNA]</scope>
</reference>
<dbReference type="PANTHER" id="PTHR43531:SF14">
    <property type="entry name" value="METHYL-ACCEPTING CHEMOTAXIS PROTEIN I-RELATED"/>
    <property type="match status" value="1"/>
</dbReference>
<evidence type="ECO:0000256" key="2">
    <source>
        <dbReference type="ARBA" id="ARBA00029447"/>
    </source>
</evidence>
<keyword evidence="5" id="KW-0472">Membrane</keyword>
<proteinExistence type="inferred from homology"/>
<feature type="compositionally biased region" description="Polar residues" evidence="4">
    <location>
        <begin position="285"/>
        <end position="301"/>
    </location>
</feature>
<dbReference type="InterPro" id="IPR003660">
    <property type="entry name" value="HAMP_dom"/>
</dbReference>
<name>D5MG94_METO1</name>
<dbReference type="Pfam" id="PF12729">
    <property type="entry name" value="4HB_MCP_1"/>
    <property type="match status" value="1"/>
</dbReference>
<evidence type="ECO:0000256" key="4">
    <source>
        <dbReference type="SAM" id="MobiDB-lite"/>
    </source>
</evidence>
<dbReference type="GO" id="GO:0005886">
    <property type="term" value="C:plasma membrane"/>
    <property type="evidence" value="ECO:0007669"/>
    <property type="project" value="TreeGrafter"/>
</dbReference>
<keyword evidence="5" id="KW-1133">Transmembrane helix</keyword>
<dbReference type="InterPro" id="IPR051310">
    <property type="entry name" value="MCP_chemotaxis"/>
</dbReference>
<dbReference type="SMART" id="SM00283">
    <property type="entry name" value="MA"/>
    <property type="match status" value="1"/>
</dbReference>
<dbReference type="PRINTS" id="PR00260">
    <property type="entry name" value="CHEMTRNSDUCR"/>
</dbReference>
<keyword evidence="8" id="KW-0808">Transferase</keyword>
<dbReference type="CDD" id="cd11386">
    <property type="entry name" value="MCP_signal"/>
    <property type="match status" value="1"/>
</dbReference>
<dbReference type="GO" id="GO:0016301">
    <property type="term" value="F:kinase activity"/>
    <property type="evidence" value="ECO:0007669"/>
    <property type="project" value="UniProtKB-KW"/>
</dbReference>
<dbReference type="FunFam" id="1.10.287.950:FF:000001">
    <property type="entry name" value="Methyl-accepting chemotaxis sensory transducer"/>
    <property type="match status" value="1"/>
</dbReference>
<evidence type="ECO:0000256" key="5">
    <source>
        <dbReference type="SAM" id="Phobius"/>
    </source>
</evidence>
<dbReference type="CDD" id="cd06225">
    <property type="entry name" value="HAMP"/>
    <property type="match status" value="1"/>
</dbReference>
<dbReference type="PROSITE" id="PS50111">
    <property type="entry name" value="CHEMOTAXIS_TRANSDUC_2"/>
    <property type="match status" value="1"/>
</dbReference>
<dbReference type="HOGENOM" id="CLU_000445_107_16_0"/>
<dbReference type="InterPro" id="IPR004089">
    <property type="entry name" value="MCPsignal_dom"/>
</dbReference>
<dbReference type="GO" id="GO:0004888">
    <property type="term" value="F:transmembrane signaling receptor activity"/>
    <property type="evidence" value="ECO:0007669"/>
    <property type="project" value="InterPro"/>
</dbReference>
<protein>
    <submittedName>
        <fullName evidence="8">Histidine kinase, HAMP region:chemotaxis sensory transducer</fullName>
    </submittedName>
</protein>
<evidence type="ECO:0000259" key="6">
    <source>
        <dbReference type="PROSITE" id="PS50111"/>
    </source>
</evidence>
<feature type="domain" description="HAMP" evidence="7">
    <location>
        <begin position="216"/>
        <end position="270"/>
    </location>
</feature>
<gene>
    <name evidence="8" type="ORF">DAMO_1717</name>
</gene>
<dbReference type="STRING" id="671143.DAMO_1717"/>
<evidence type="ECO:0000313" key="9">
    <source>
        <dbReference type="Proteomes" id="UP000006898"/>
    </source>
</evidence>
<dbReference type="SMART" id="SM00304">
    <property type="entry name" value="HAMP"/>
    <property type="match status" value="1"/>
</dbReference>
<dbReference type="InterPro" id="IPR024478">
    <property type="entry name" value="HlyB_4HB_MCP"/>
</dbReference>
<feature type="transmembrane region" description="Helical" evidence="5">
    <location>
        <begin position="15"/>
        <end position="34"/>
    </location>
</feature>
<dbReference type="Pfam" id="PF00672">
    <property type="entry name" value="HAMP"/>
    <property type="match status" value="1"/>
</dbReference>
<dbReference type="KEGG" id="mox:DAMO_1717"/>
<organism evidence="8 9">
    <name type="scientific">Methylomirabilis oxygeniifera</name>
    <dbReference type="NCBI Taxonomy" id="671143"/>
    <lineage>
        <taxon>Bacteria</taxon>
        <taxon>Candidatus Methylomirabilota</taxon>
        <taxon>Candidatus Methylomirabilia</taxon>
        <taxon>Candidatus Methylomirabilales</taxon>
        <taxon>Candidatus Methylomirabilaceae</taxon>
        <taxon>Candidatus Methylomirabilis</taxon>
    </lineage>
</organism>
<keyword evidence="8" id="KW-0418">Kinase</keyword>
<evidence type="ECO:0000313" key="8">
    <source>
        <dbReference type="EMBL" id="CBE68775.1"/>
    </source>
</evidence>
<dbReference type="Pfam" id="PF00015">
    <property type="entry name" value="MCPsignal"/>
    <property type="match status" value="1"/>
</dbReference>
<dbReference type="AlphaFoldDB" id="D5MG94"/>
<keyword evidence="1" id="KW-0488">Methylation</keyword>
<evidence type="ECO:0000256" key="1">
    <source>
        <dbReference type="ARBA" id="ARBA00022481"/>
    </source>
</evidence>
<comment type="similarity">
    <text evidence="2">Belongs to the methyl-accepting chemotaxis (MCP) protein family.</text>
</comment>
<dbReference type="PROSITE" id="PS50885">
    <property type="entry name" value="HAMP"/>
    <property type="match status" value="1"/>
</dbReference>
<feature type="transmembrane region" description="Helical" evidence="5">
    <location>
        <begin position="196"/>
        <end position="218"/>
    </location>
</feature>
<dbReference type="Gene3D" id="1.10.287.950">
    <property type="entry name" value="Methyl-accepting chemotaxis protein"/>
    <property type="match status" value="1"/>
</dbReference>
<dbReference type="GO" id="GO:0006935">
    <property type="term" value="P:chemotaxis"/>
    <property type="evidence" value="ECO:0007669"/>
    <property type="project" value="InterPro"/>
</dbReference>
<evidence type="ECO:0000259" key="7">
    <source>
        <dbReference type="PROSITE" id="PS50885"/>
    </source>
</evidence>
<dbReference type="EMBL" id="FP565575">
    <property type="protein sequence ID" value="CBE68775.1"/>
    <property type="molecule type" value="Genomic_DNA"/>
</dbReference>
<evidence type="ECO:0000256" key="3">
    <source>
        <dbReference type="PROSITE-ProRule" id="PRU00284"/>
    </source>
</evidence>
<dbReference type="InterPro" id="IPR047347">
    <property type="entry name" value="YvaQ-like_sensor"/>
</dbReference>
<dbReference type="GO" id="GO:0007165">
    <property type="term" value="P:signal transduction"/>
    <property type="evidence" value="ECO:0007669"/>
    <property type="project" value="UniProtKB-KW"/>
</dbReference>
<sequence>MTMQWFKNLKTMTKLMLGFAVVGVIAGGVGYLGISNMGSINANVGDVYQHQLLPIKIMAEARGQTHRMRGFVIQHMLERDKGAMDKIAATIQESQGQVEERIGRLEKMGLTLEEREALGTFKAAFAAYNKTRDDKVLAFSSQGKKEEAYAAAKTEGAERYQAVVARINALIDLKDKAAKGRYDESQATYSRSRTMMIGFAVGGLLTGLVFGYFIAILITGPLSQTVAVLKDIAEGEGDLTKRLTVHSRDEAGELARWFNTFMDKLHEIIGQVRMAAAQNASTSQQLAAGSEELSSGTQEQAASIEETAASLEQMTSTVKQNADNAREANQMAVSARSTAEQGGAVVQTAVTSMEAIRESSKQIAAIITTIDEIAFQTNLLALNAAVEAARAGEQGRGFAVVASEVRALAQRSAVASKEIKTLITDSVTKVEEGAQLVNQSGKTLTEIMAGVKKVADLIAEISAASQEQAQGIEQINKAITQMDSVTQQNAGQTEEFSATAQSMAAQAEELSALVAKFKLAREAAISRQPSAISSESSRKVVPLKGKARGKFAAPKAVAAATGTDTAFGTFEEF</sequence>
<dbReference type="InterPro" id="IPR004090">
    <property type="entry name" value="Chemotax_Me-accpt_rcpt"/>
</dbReference>
<keyword evidence="5" id="KW-0812">Transmembrane</keyword>
<dbReference type="eggNOG" id="COG0840">
    <property type="taxonomic scope" value="Bacteria"/>
</dbReference>
<feature type="domain" description="Methyl-accepting transducer" evidence="6">
    <location>
        <begin position="275"/>
        <end position="504"/>
    </location>
</feature>